<name>A0A1S3ZR53_TOBAC</name>
<accession>A0A1S3ZR53</accession>
<reference evidence="1" key="1">
    <citation type="submission" date="2025-08" db="UniProtKB">
        <authorList>
            <consortium name="RefSeq"/>
        </authorList>
    </citation>
    <scope>IDENTIFICATION</scope>
</reference>
<evidence type="ECO:0000313" key="1">
    <source>
        <dbReference type="RefSeq" id="XP_016467005.1"/>
    </source>
</evidence>
<sequence>MLQLSSHHYPVLFIIFNYKTEHVEGAVGQENLPAHGDLYTHFQVAADEDKAVMEDINAQSPIHGVTVVAQTEQVIEEHDNKGADAQYVDLGNSEGSGVEKKGVTLDILSCLTTYPSWLSLASPYKMIQHLCIRGEQGIQESMPDHHLSLYTVLGVVTRLDLKFST</sequence>
<dbReference type="KEGG" id="nta:107789661"/>
<dbReference type="AlphaFoldDB" id="A0A1S3ZR53"/>
<protein>
    <submittedName>
        <fullName evidence="1">Uncharacterized protein</fullName>
    </submittedName>
</protein>
<gene>
    <name evidence="1" type="primary">LOC107789661</name>
</gene>
<proteinExistence type="predicted"/>
<organism evidence="1">
    <name type="scientific">Nicotiana tabacum</name>
    <name type="common">Common tobacco</name>
    <dbReference type="NCBI Taxonomy" id="4097"/>
    <lineage>
        <taxon>Eukaryota</taxon>
        <taxon>Viridiplantae</taxon>
        <taxon>Streptophyta</taxon>
        <taxon>Embryophyta</taxon>
        <taxon>Tracheophyta</taxon>
        <taxon>Spermatophyta</taxon>
        <taxon>Magnoliopsida</taxon>
        <taxon>eudicotyledons</taxon>
        <taxon>Gunneridae</taxon>
        <taxon>Pentapetalae</taxon>
        <taxon>asterids</taxon>
        <taxon>lamiids</taxon>
        <taxon>Solanales</taxon>
        <taxon>Solanaceae</taxon>
        <taxon>Nicotianoideae</taxon>
        <taxon>Nicotianeae</taxon>
        <taxon>Nicotiana</taxon>
    </lineage>
</organism>
<dbReference type="RefSeq" id="XP_016467005.1">
    <property type="nucleotide sequence ID" value="XM_016611519.1"/>
</dbReference>
<dbReference type="PaxDb" id="4097-A0A1S3ZR53"/>